<organism evidence="2 3">
    <name type="scientific">Actinocrinis puniceicyclus</name>
    <dbReference type="NCBI Taxonomy" id="977794"/>
    <lineage>
        <taxon>Bacteria</taxon>
        <taxon>Bacillati</taxon>
        <taxon>Actinomycetota</taxon>
        <taxon>Actinomycetes</taxon>
        <taxon>Catenulisporales</taxon>
        <taxon>Actinospicaceae</taxon>
        <taxon>Actinocrinis</taxon>
    </lineage>
</organism>
<comment type="caution">
    <text evidence="2">The sequence shown here is derived from an EMBL/GenBank/DDBJ whole genome shotgun (WGS) entry which is preliminary data.</text>
</comment>
<gene>
    <name evidence="2" type="ORF">KGA66_29170</name>
</gene>
<accession>A0A8J8BFX5</accession>
<sequence length="255" mass="29323">MGFNVRRYGPKLLIKPSKGAVKRIRKRLSAEITALRGANASAVIRTLNPIVRGWAAYYRGVVSTETFQSLDHYLWALTYKWALFRHNRRSKHTIVDRYFGRFHPDRRTRWVFGDRESGAYLLQFAWTKIVRHDLVKGRASPDDPAMAEYWAKRRRKNGDAPPIGSKRLHLLRKQQGRCPVCNGLLLYAEHPPHSPEEWEQWAKALRKAITVNAIAVTDGGTGEKEQRLVHEHCRLRKRARGSPIAQRACEPTGLA</sequence>
<evidence type="ECO:0000313" key="3">
    <source>
        <dbReference type="Proteomes" id="UP000677913"/>
    </source>
</evidence>
<dbReference type="RefSeq" id="WP_211472844.1">
    <property type="nucleotide sequence ID" value="NZ_JAGSXH010000340.1"/>
</dbReference>
<keyword evidence="3" id="KW-1185">Reference proteome</keyword>
<proteinExistence type="predicted"/>
<dbReference type="InterPro" id="IPR013597">
    <property type="entry name" value="Mat_intron_G2"/>
</dbReference>
<dbReference type="Pfam" id="PF08388">
    <property type="entry name" value="GIIM"/>
    <property type="match status" value="1"/>
</dbReference>
<dbReference type="AlphaFoldDB" id="A0A8J8BFX5"/>
<evidence type="ECO:0000313" key="2">
    <source>
        <dbReference type="EMBL" id="MBS2967135.1"/>
    </source>
</evidence>
<name>A0A8J8BFX5_9ACTN</name>
<feature type="domain" description="Group II intron maturase-specific" evidence="1">
    <location>
        <begin position="21"/>
        <end position="99"/>
    </location>
</feature>
<evidence type="ECO:0000259" key="1">
    <source>
        <dbReference type="Pfam" id="PF08388"/>
    </source>
</evidence>
<dbReference type="Proteomes" id="UP000677913">
    <property type="component" value="Unassembled WGS sequence"/>
</dbReference>
<reference evidence="2" key="1">
    <citation type="submission" date="2021-04" db="EMBL/GenBank/DDBJ databases">
        <title>Genome based classification of Actinospica acidithermotolerans sp. nov., an actinobacterium isolated from an Indonesian hot spring.</title>
        <authorList>
            <person name="Kusuma A.B."/>
            <person name="Putra K.E."/>
            <person name="Nafisah S."/>
            <person name="Loh J."/>
            <person name="Nouioui I."/>
            <person name="Goodfellow M."/>
        </authorList>
    </citation>
    <scope>NUCLEOTIDE SEQUENCE</scope>
    <source>
        <strain evidence="2">DSM 45618</strain>
    </source>
</reference>
<dbReference type="EMBL" id="JAGSXH010000340">
    <property type="protein sequence ID" value="MBS2967135.1"/>
    <property type="molecule type" value="Genomic_DNA"/>
</dbReference>
<protein>
    <recommendedName>
        <fullName evidence="1">Group II intron maturase-specific domain-containing protein</fullName>
    </recommendedName>
</protein>